<evidence type="ECO:0000259" key="1">
    <source>
        <dbReference type="Pfam" id="PF19037"/>
    </source>
</evidence>
<dbReference type="EMBL" id="JXJN01013826">
    <property type="status" value="NOT_ANNOTATED_CDS"/>
    <property type="molecule type" value="Genomic_DNA"/>
</dbReference>
<sequence length="213" mass="24656">MQKLPRIHAKEKVLSDETPFGIFAIKHNIRPTQNNCAVALLQNLINIDTGNRINKNNFTPLTNSIQIPLLKSSMRSFIKKYKCKGRARRLFFAILIIANQLVKLMHKKNVSIDPSDFMLIFKFVKALRPSKYEMHTFELMMSKNCIANKMERATLSSAINEAAETKNAETSPRPRVIEVSQIVDNLYINPNIYNNYYALHFREQTNLERNLDI</sequence>
<organism evidence="2 3">
    <name type="scientific">Glossina palpalis gambiensis</name>
    <dbReference type="NCBI Taxonomy" id="67801"/>
    <lineage>
        <taxon>Eukaryota</taxon>
        <taxon>Metazoa</taxon>
        <taxon>Ecdysozoa</taxon>
        <taxon>Arthropoda</taxon>
        <taxon>Hexapoda</taxon>
        <taxon>Insecta</taxon>
        <taxon>Pterygota</taxon>
        <taxon>Neoptera</taxon>
        <taxon>Endopterygota</taxon>
        <taxon>Diptera</taxon>
        <taxon>Brachycera</taxon>
        <taxon>Muscomorpha</taxon>
        <taxon>Hippoboscoidea</taxon>
        <taxon>Glossinidae</taxon>
        <taxon>Glossina</taxon>
    </lineage>
</organism>
<dbReference type="STRING" id="67801.A0A1B0BGD2"/>
<proteinExistence type="predicted"/>
<dbReference type="InterPro" id="IPR043971">
    <property type="entry name" value="FUZ/MON1/HPS1_longin_2"/>
</dbReference>
<dbReference type="VEuPathDB" id="VectorBase:GPPI029141"/>
<dbReference type="EnsemblMetazoa" id="GPPI029141-RA">
    <property type="protein sequence ID" value="GPPI029141-PA"/>
    <property type="gene ID" value="GPPI029141"/>
</dbReference>
<dbReference type="AlphaFoldDB" id="A0A1B0BGD2"/>
<protein>
    <recommendedName>
        <fullName evidence="1">FUZ/MON1/HPS1 second Longin domain-containing protein</fullName>
    </recommendedName>
</protein>
<evidence type="ECO:0000313" key="3">
    <source>
        <dbReference type="Proteomes" id="UP000092460"/>
    </source>
</evidence>
<name>A0A1B0BGD2_9MUSC</name>
<keyword evidence="3" id="KW-1185">Reference proteome</keyword>
<feature type="domain" description="FUZ/MON1/HPS1 second Longin" evidence="1">
    <location>
        <begin position="90"/>
        <end position="138"/>
    </location>
</feature>
<reference evidence="2" key="2">
    <citation type="submission" date="2020-05" db="UniProtKB">
        <authorList>
            <consortium name="EnsemblMetazoa"/>
        </authorList>
    </citation>
    <scope>IDENTIFICATION</scope>
    <source>
        <strain evidence="2">IAEA</strain>
    </source>
</reference>
<accession>A0A1B0BGD2</accession>
<dbReference type="GO" id="GO:0016192">
    <property type="term" value="P:vesicle-mediated transport"/>
    <property type="evidence" value="ECO:0007669"/>
    <property type="project" value="InterPro"/>
</dbReference>
<dbReference type="Proteomes" id="UP000092460">
    <property type="component" value="Unassembled WGS sequence"/>
</dbReference>
<reference evidence="3" key="1">
    <citation type="submission" date="2015-01" db="EMBL/GenBank/DDBJ databases">
        <authorList>
            <person name="Aksoy S."/>
            <person name="Warren W."/>
            <person name="Wilson R.K."/>
        </authorList>
    </citation>
    <scope>NUCLEOTIDE SEQUENCE [LARGE SCALE GENOMIC DNA]</scope>
    <source>
        <strain evidence="3">IAEA</strain>
    </source>
</reference>
<dbReference type="Pfam" id="PF19037">
    <property type="entry name" value="Fuz_longin_2"/>
    <property type="match status" value="1"/>
</dbReference>
<evidence type="ECO:0000313" key="2">
    <source>
        <dbReference type="EnsemblMetazoa" id="GPPI029141-PA"/>
    </source>
</evidence>